<dbReference type="EMBL" id="UGOL01000001">
    <property type="protein sequence ID" value="STX80569.1"/>
    <property type="molecule type" value="Genomic_DNA"/>
</dbReference>
<sequence length="148" mass="16695">MKSEQATWLAVFDSTTCSIYDYSKSDLSLVKKIEHSENKLKDIDITSDKPGRYQASGAAHGAFSQESDPKEIQIERFSKEIAKTLEHGSAVNAYEKLILASAPHMHGLLLKNINRQVEKSIIHVIPKDLIHFSENDLLDYVNNELKPK</sequence>
<reference evidence="1 2" key="1">
    <citation type="submission" date="2018-06" db="EMBL/GenBank/DDBJ databases">
        <authorList>
            <consortium name="Pathogen Informatics"/>
            <person name="Doyle S."/>
        </authorList>
    </citation>
    <scope>NUCLEOTIDE SEQUENCE [LARGE SCALE GENOMIC DNA]</scope>
    <source>
        <strain evidence="1 2">NCTC12000</strain>
    </source>
</reference>
<dbReference type="AlphaFoldDB" id="A0A378K7R2"/>
<accession>A0A378K7R2</accession>
<name>A0A378K7R2_LEGPN</name>
<dbReference type="Pfam" id="PF10116">
    <property type="entry name" value="Host_attach"/>
    <property type="match status" value="1"/>
</dbReference>
<protein>
    <submittedName>
        <fullName evidence="1">Protein required for attachment to host cells</fullName>
    </submittedName>
</protein>
<gene>
    <name evidence="1" type="ORF">NCTC12000_02585</name>
</gene>
<dbReference type="Proteomes" id="UP000254631">
    <property type="component" value="Unassembled WGS sequence"/>
</dbReference>
<dbReference type="RefSeq" id="WP_011947290.1">
    <property type="nucleotide sequence ID" value="NZ_BAZA01000109.1"/>
</dbReference>
<proteinExistence type="predicted"/>
<dbReference type="InterPro" id="IPR019291">
    <property type="entry name" value="Host_attachment_protein"/>
</dbReference>
<evidence type="ECO:0000313" key="2">
    <source>
        <dbReference type="Proteomes" id="UP000254631"/>
    </source>
</evidence>
<evidence type="ECO:0000313" key="1">
    <source>
        <dbReference type="EMBL" id="STX80569.1"/>
    </source>
</evidence>
<organism evidence="1 2">
    <name type="scientific">Legionella pneumophila</name>
    <dbReference type="NCBI Taxonomy" id="446"/>
    <lineage>
        <taxon>Bacteria</taxon>
        <taxon>Pseudomonadati</taxon>
        <taxon>Pseudomonadota</taxon>
        <taxon>Gammaproteobacteria</taxon>
        <taxon>Legionellales</taxon>
        <taxon>Legionellaceae</taxon>
        <taxon>Legionella</taxon>
    </lineage>
</organism>